<feature type="domain" description="Glycoside hydrolase family 57 N-terminal" evidence="4">
    <location>
        <begin position="21"/>
        <end position="458"/>
    </location>
</feature>
<dbReference type="PANTHER" id="PTHR36306">
    <property type="entry name" value="ALPHA-AMYLASE-RELATED-RELATED"/>
    <property type="match status" value="1"/>
</dbReference>
<comment type="similarity">
    <text evidence="1 3">Belongs to the glycosyl hydrolase 57 family.</text>
</comment>
<dbReference type="Gene3D" id="3.20.110.10">
    <property type="entry name" value="Glycoside hydrolase 38, N terminal domain"/>
    <property type="match status" value="1"/>
</dbReference>
<dbReference type="EMBL" id="AP017372">
    <property type="protein sequence ID" value="BAU56988.2"/>
    <property type="molecule type" value="Genomic_DNA"/>
</dbReference>
<dbReference type="InterPro" id="IPR027291">
    <property type="entry name" value="Glyco_hydro_38_N_sf"/>
</dbReference>
<dbReference type="CDD" id="cd10796">
    <property type="entry name" value="GH57N_APU"/>
    <property type="match status" value="1"/>
</dbReference>
<proteinExistence type="inferred from homology"/>
<sequence length="588" mass="66563">MLSIEKSSTTGPSPDKVRVVLCWHMHQPSYVNPASGDYELPWTYLHGIKDYTDMAAHLEANPQARAVVNFSPILIEQIEDYAEQIKGFLASGERLRDPLLNALAQPVISADPEHRRSILEQCRRINRPRLVDPYPQYRQLMEFADLLDQQPTMLRYLDESFHEDLVTWYHLAWLGETVRGSEPLAKRLIEKGHGYSVHERRELLALIGEQLSGLLPRYRKLAEQGRVELSMTPYGHPILPLLQDLQSALEAWPDAPMPEQVTAYPGGEERARWHLEHGREVFERAFGQAPHGCWPSEGALSEPTVRLLSECGFKWAASGSGVLENSLNGNGVEEQQRNGHWHRAYIFQGEASGAGENSVEPTRCFFRDDGLSDAIGFVYSDWHGDDAVANLVVKLEEIAVASKDPGNTVISIIMDGENAWEHYPANGYYFLSGLYEKLSEHPRLHLTTFAEAIEQVEPIALDRLVAGSWVYGTLSTWIGEVDKNRAWELLVAAKQAYDSQIDKLEGPARDRAERQLAICESSDWFWWFGDYNPPDVVRDFDHLFRIQLAALYQCLGLEPPQELDHRFTHIGTGSPQMGGVMRQGRLES</sequence>
<dbReference type="InterPro" id="IPR011330">
    <property type="entry name" value="Glyco_hydro/deAcase_b/a-brl"/>
</dbReference>
<dbReference type="PANTHER" id="PTHR36306:SF1">
    <property type="entry name" value="ALPHA-AMYLASE-RELATED"/>
    <property type="match status" value="1"/>
</dbReference>
<evidence type="ECO:0000256" key="1">
    <source>
        <dbReference type="ARBA" id="ARBA00006821"/>
    </source>
</evidence>
<reference evidence="5" key="1">
    <citation type="submission" date="2016-02" db="EMBL/GenBank/DDBJ databases">
        <title>Halorhodospira halochloris DSM-1059 complete genome, version 2.</title>
        <authorList>
            <person name="Tsukatani Y."/>
        </authorList>
    </citation>
    <scope>NUCLEOTIDE SEQUENCE</scope>
    <source>
        <strain evidence="5">DSM 1059</strain>
    </source>
</reference>
<keyword evidence="6" id="KW-1185">Reference proteome</keyword>
<dbReference type="AlphaFoldDB" id="A0A0X8X8P0"/>
<evidence type="ECO:0000313" key="5">
    <source>
        <dbReference type="EMBL" id="BAU56988.2"/>
    </source>
</evidence>
<gene>
    <name evidence="5" type="ORF">HH1059_03100</name>
</gene>
<dbReference type="SUPFAM" id="SSF88713">
    <property type="entry name" value="Glycoside hydrolase/deacetylase"/>
    <property type="match status" value="1"/>
</dbReference>
<dbReference type="OrthoDB" id="9759321at2"/>
<dbReference type="InterPro" id="IPR052046">
    <property type="entry name" value="GH57_Enzymes"/>
</dbReference>
<organism evidence="5 6">
    <name type="scientific">Halorhodospira halochloris</name>
    <name type="common">Ectothiorhodospira halochloris</name>
    <dbReference type="NCBI Taxonomy" id="1052"/>
    <lineage>
        <taxon>Bacteria</taxon>
        <taxon>Pseudomonadati</taxon>
        <taxon>Pseudomonadota</taxon>
        <taxon>Gammaproteobacteria</taxon>
        <taxon>Chromatiales</taxon>
        <taxon>Ectothiorhodospiraceae</taxon>
        <taxon>Halorhodospira</taxon>
    </lineage>
</organism>
<evidence type="ECO:0000313" key="6">
    <source>
        <dbReference type="Proteomes" id="UP000218890"/>
    </source>
</evidence>
<dbReference type="GO" id="GO:0005975">
    <property type="term" value="P:carbohydrate metabolic process"/>
    <property type="evidence" value="ECO:0007669"/>
    <property type="project" value="InterPro"/>
</dbReference>
<dbReference type="KEGG" id="hhk:HH1059_03100"/>
<dbReference type="Pfam" id="PF03065">
    <property type="entry name" value="Glyco_hydro_57"/>
    <property type="match status" value="1"/>
</dbReference>
<dbReference type="Proteomes" id="UP000218890">
    <property type="component" value="Chromosome"/>
</dbReference>
<keyword evidence="2 3" id="KW-0119">Carbohydrate metabolism</keyword>
<evidence type="ECO:0000256" key="3">
    <source>
        <dbReference type="RuleBase" id="RU361196"/>
    </source>
</evidence>
<accession>A0A0X8X8P0</accession>
<evidence type="ECO:0000259" key="4">
    <source>
        <dbReference type="Pfam" id="PF03065"/>
    </source>
</evidence>
<evidence type="ECO:0000256" key="2">
    <source>
        <dbReference type="ARBA" id="ARBA00023277"/>
    </source>
</evidence>
<dbReference type="InterPro" id="IPR004300">
    <property type="entry name" value="Glyco_hydro_57_N"/>
</dbReference>
<name>A0A0X8X8P0_HALHR</name>
<dbReference type="GO" id="GO:0003824">
    <property type="term" value="F:catalytic activity"/>
    <property type="evidence" value="ECO:0007669"/>
    <property type="project" value="InterPro"/>
</dbReference>
<protein>
    <submittedName>
        <fullName evidence="5">Amylopullulanase</fullName>
    </submittedName>
</protein>